<dbReference type="Proteomes" id="UP000623967">
    <property type="component" value="Unassembled WGS sequence"/>
</dbReference>
<dbReference type="Pfam" id="PF07690">
    <property type="entry name" value="MFS_1"/>
    <property type="match status" value="1"/>
</dbReference>
<feature type="transmembrane region" description="Helical" evidence="6">
    <location>
        <begin position="240"/>
        <end position="259"/>
    </location>
</feature>
<gene>
    <name evidence="8" type="ORF">JK635_00820</name>
</gene>
<feature type="transmembrane region" description="Helical" evidence="6">
    <location>
        <begin position="77"/>
        <end position="95"/>
    </location>
</feature>
<dbReference type="PROSITE" id="PS50850">
    <property type="entry name" value="MFS"/>
    <property type="match status" value="1"/>
</dbReference>
<evidence type="ECO:0000256" key="6">
    <source>
        <dbReference type="SAM" id="Phobius"/>
    </source>
</evidence>
<dbReference type="InterPro" id="IPR011701">
    <property type="entry name" value="MFS"/>
</dbReference>
<feature type="transmembrane region" description="Helical" evidence="6">
    <location>
        <begin position="101"/>
        <end position="126"/>
    </location>
</feature>
<evidence type="ECO:0000256" key="3">
    <source>
        <dbReference type="ARBA" id="ARBA00022692"/>
    </source>
</evidence>
<feature type="transmembrane region" description="Helical" evidence="6">
    <location>
        <begin position="12"/>
        <end position="37"/>
    </location>
</feature>
<dbReference type="InterPro" id="IPR036259">
    <property type="entry name" value="MFS_trans_sf"/>
</dbReference>
<dbReference type="PANTHER" id="PTHR23531:SF2">
    <property type="entry name" value="PERMEASE"/>
    <property type="match status" value="1"/>
</dbReference>
<feature type="domain" description="Major facilitator superfamily (MFS) profile" evidence="7">
    <location>
        <begin position="10"/>
        <end position="388"/>
    </location>
</feature>
<accession>A0ABS1THP0</accession>
<dbReference type="InterPro" id="IPR020846">
    <property type="entry name" value="MFS_dom"/>
</dbReference>
<protein>
    <submittedName>
        <fullName evidence="8">MFS transporter</fullName>
    </submittedName>
</protein>
<feature type="transmembrane region" description="Helical" evidence="6">
    <location>
        <begin position="297"/>
        <end position="316"/>
    </location>
</feature>
<comment type="subcellular location">
    <subcellularLocation>
        <location evidence="1">Cell membrane</location>
        <topology evidence="1">Multi-pass membrane protein</topology>
    </subcellularLocation>
</comment>
<evidence type="ECO:0000256" key="5">
    <source>
        <dbReference type="ARBA" id="ARBA00023136"/>
    </source>
</evidence>
<dbReference type="InterPro" id="IPR052714">
    <property type="entry name" value="MFS_Exporter"/>
</dbReference>
<dbReference type="CDD" id="cd17489">
    <property type="entry name" value="MFS_YfcJ_like"/>
    <property type="match status" value="1"/>
</dbReference>
<dbReference type="SUPFAM" id="SSF103473">
    <property type="entry name" value="MFS general substrate transporter"/>
    <property type="match status" value="1"/>
</dbReference>
<reference evidence="8 9" key="1">
    <citation type="submission" date="2021-01" db="EMBL/GenBank/DDBJ databases">
        <title>Genome public.</title>
        <authorList>
            <person name="Liu C."/>
            <person name="Sun Q."/>
        </authorList>
    </citation>
    <scope>NUCLEOTIDE SEQUENCE [LARGE SCALE GENOMIC DNA]</scope>
    <source>
        <strain evidence="8 9">YIM B02564</strain>
    </source>
</reference>
<comment type="caution">
    <text evidence="8">The sequence shown here is derived from an EMBL/GenBank/DDBJ whole genome shotgun (WGS) entry which is preliminary data.</text>
</comment>
<keyword evidence="2" id="KW-0813">Transport</keyword>
<keyword evidence="3 6" id="KW-0812">Transmembrane</keyword>
<keyword evidence="4 6" id="KW-1133">Transmembrane helix</keyword>
<keyword evidence="9" id="KW-1185">Reference proteome</keyword>
<dbReference type="PANTHER" id="PTHR23531">
    <property type="entry name" value="QUINOLENE RESISTANCE PROTEIN NORA"/>
    <property type="match status" value="1"/>
</dbReference>
<feature type="transmembrane region" description="Helical" evidence="6">
    <location>
        <begin position="366"/>
        <end position="385"/>
    </location>
</feature>
<evidence type="ECO:0000256" key="1">
    <source>
        <dbReference type="ARBA" id="ARBA00004651"/>
    </source>
</evidence>
<proteinExistence type="predicted"/>
<feature type="transmembrane region" description="Helical" evidence="6">
    <location>
        <begin position="43"/>
        <end position="65"/>
    </location>
</feature>
<feature type="transmembrane region" description="Helical" evidence="6">
    <location>
        <begin position="337"/>
        <end position="360"/>
    </location>
</feature>
<feature type="transmembrane region" description="Helical" evidence="6">
    <location>
        <begin position="271"/>
        <end position="291"/>
    </location>
</feature>
<organism evidence="8 9">
    <name type="scientific">Neobacillus paridis</name>
    <dbReference type="NCBI Taxonomy" id="2803862"/>
    <lineage>
        <taxon>Bacteria</taxon>
        <taxon>Bacillati</taxon>
        <taxon>Bacillota</taxon>
        <taxon>Bacilli</taxon>
        <taxon>Bacillales</taxon>
        <taxon>Bacillaceae</taxon>
        <taxon>Neobacillus</taxon>
    </lineage>
</organism>
<feature type="transmembrane region" description="Helical" evidence="6">
    <location>
        <begin position="138"/>
        <end position="159"/>
    </location>
</feature>
<evidence type="ECO:0000313" key="9">
    <source>
        <dbReference type="Proteomes" id="UP000623967"/>
    </source>
</evidence>
<dbReference type="Gene3D" id="1.20.1250.20">
    <property type="entry name" value="MFS general substrate transporter like domains"/>
    <property type="match status" value="1"/>
</dbReference>
<evidence type="ECO:0000256" key="2">
    <source>
        <dbReference type="ARBA" id="ARBA00022448"/>
    </source>
</evidence>
<dbReference type="EMBL" id="JAESWB010000005">
    <property type="protein sequence ID" value="MBL4950787.1"/>
    <property type="molecule type" value="Genomic_DNA"/>
</dbReference>
<evidence type="ECO:0000256" key="4">
    <source>
        <dbReference type="ARBA" id="ARBA00022989"/>
    </source>
</evidence>
<evidence type="ECO:0000259" key="7">
    <source>
        <dbReference type="PROSITE" id="PS50850"/>
    </source>
</evidence>
<sequence length="397" mass="43873">MFMQKLWTKDFVIVSLENFFAYFTYYTLISTITVFAIDQFHTSTSMAGLSAGIFILGAVFGRLFTGSWIDHIGWKKMLYIGFACFLITTFLYFFISNLPLLIVLRILHGAAFGVCSTSTGTIVASIIPTSRRGEGTGYYALSTTLASAVGPFLGMYLVHHASFQVNLILCTCIVMIGFLGVMILKVPKVEKPIADVGNKRKFNISDYVEPAAVPISIISAFIGFGYYSVLSFLTSYSQEINLVEAGSFFFITYSAAILVSRPVIGRWFDKTGGNVVMYTTFFLFAFGLFLLSQAHNGFVLLLAGAFVGLGYGNFLSSAQALSIKVSPKHRMGLATSTFFMFTDGGAGISPFVLGMFIQTIGFREMYLVMAFFVLACSLLYFLMLGKRKSYVLEKSYR</sequence>
<name>A0ABS1THP0_9BACI</name>
<feature type="transmembrane region" description="Helical" evidence="6">
    <location>
        <begin position="165"/>
        <end position="186"/>
    </location>
</feature>
<feature type="transmembrane region" description="Helical" evidence="6">
    <location>
        <begin position="207"/>
        <end position="228"/>
    </location>
</feature>
<evidence type="ECO:0000313" key="8">
    <source>
        <dbReference type="EMBL" id="MBL4950787.1"/>
    </source>
</evidence>
<keyword evidence="5 6" id="KW-0472">Membrane</keyword>